<feature type="domain" description="DUF58" evidence="2">
    <location>
        <begin position="227"/>
        <end position="372"/>
    </location>
</feature>
<dbReference type="InterPro" id="IPR002881">
    <property type="entry name" value="DUF58"/>
</dbReference>
<evidence type="ECO:0000313" key="3">
    <source>
        <dbReference type="EMBL" id="MDY0406579.1"/>
    </source>
</evidence>
<keyword evidence="1" id="KW-0812">Transmembrane</keyword>
<organism evidence="3 4">
    <name type="scientific">Tigheibacillus jepli</name>
    <dbReference type="NCBI Taxonomy" id="3035914"/>
    <lineage>
        <taxon>Bacteria</taxon>
        <taxon>Bacillati</taxon>
        <taxon>Bacillota</taxon>
        <taxon>Bacilli</taxon>
        <taxon>Bacillales</taxon>
        <taxon>Bacillaceae</taxon>
        <taxon>Tigheibacillus</taxon>
    </lineage>
</organism>
<gene>
    <name evidence="3" type="ORF">P5G51_015490</name>
</gene>
<protein>
    <submittedName>
        <fullName evidence="3">DUF58 domain-containing protein</fullName>
    </submittedName>
</protein>
<keyword evidence="1" id="KW-1133">Transmembrane helix</keyword>
<keyword evidence="4" id="KW-1185">Reference proteome</keyword>
<keyword evidence="1" id="KW-0472">Membrane</keyword>
<dbReference type="Pfam" id="PF01882">
    <property type="entry name" value="DUF58"/>
    <property type="match status" value="1"/>
</dbReference>
<evidence type="ECO:0000259" key="2">
    <source>
        <dbReference type="Pfam" id="PF01882"/>
    </source>
</evidence>
<evidence type="ECO:0000313" key="4">
    <source>
        <dbReference type="Proteomes" id="UP001228376"/>
    </source>
</evidence>
<dbReference type="Proteomes" id="UP001228376">
    <property type="component" value="Unassembled WGS sequence"/>
</dbReference>
<accession>A0ABU5CJP5</accession>
<evidence type="ECO:0000256" key="1">
    <source>
        <dbReference type="SAM" id="Phobius"/>
    </source>
</evidence>
<name>A0ABU5CJP5_9BACI</name>
<dbReference type="EMBL" id="JAROCA020000002">
    <property type="protein sequence ID" value="MDY0406579.1"/>
    <property type="molecule type" value="Genomic_DNA"/>
</dbReference>
<sequence length="426" mass="49288">MHTSRPGRILADAHFFQLFWMTLLIAVLFAYAMFEGGFTSWFLFDSFLPIFIYQICLLFYPLKGWNVSRTLTKKALNAGDSLQIHIKISRKIPFPLYYCIVEERLPSSLNRLDIRKKKYELMGKPEKLQTNRQLKKLIFPGFKKHIDISYELVDIPRGKHAFTAIRVQTGDIFGFVKKQHTFQVKNELMAYMSPQSVKLHEVINSYQQGGLVQNAVSMHNASIAAGIREYVPGDRFSWIDWKQTAKKNDVMTKEFEKEKSEDVLLVLNACCNQAPNWIQFDAIVELCAAMLVEFEKNATETTLLSMEEQAKIYPLRKGMQQMNHIWQYLAQLQPAKSFPVSLQQDLQKIPSGMKTFVLTMQLDDALDDTLRKMRMDSKSIHLLFVPTQSELTDIQQHFIRKWVKQEVSVNTITSKQLAAGEIEVKV</sequence>
<dbReference type="PANTHER" id="PTHR34351">
    <property type="entry name" value="SLR1927 PROTEIN-RELATED"/>
    <property type="match status" value="1"/>
</dbReference>
<dbReference type="PANTHER" id="PTHR34351:SF2">
    <property type="entry name" value="DUF58 DOMAIN-CONTAINING PROTEIN"/>
    <property type="match status" value="1"/>
</dbReference>
<reference evidence="3 4" key="1">
    <citation type="submission" date="2023-10" db="EMBL/GenBank/DDBJ databases">
        <title>179-bfca-hs.</title>
        <authorList>
            <person name="Miliotis G."/>
            <person name="Sengupta P."/>
            <person name="Hameed A."/>
            <person name="Chuvochina M."/>
            <person name="Mcdonagh F."/>
            <person name="Simpson A.C."/>
            <person name="Singh N.K."/>
            <person name="Rekha P.D."/>
            <person name="Raman K."/>
            <person name="Hugenholtz P."/>
            <person name="Venkateswaran K."/>
        </authorList>
    </citation>
    <scope>NUCLEOTIDE SEQUENCE [LARGE SCALE GENOMIC DNA]</scope>
    <source>
        <strain evidence="3 4">179-BFC-A-HS</strain>
    </source>
</reference>
<proteinExistence type="predicted"/>
<comment type="caution">
    <text evidence="3">The sequence shown here is derived from an EMBL/GenBank/DDBJ whole genome shotgun (WGS) entry which is preliminary data.</text>
</comment>
<feature type="transmembrane region" description="Helical" evidence="1">
    <location>
        <begin position="15"/>
        <end position="34"/>
    </location>
</feature>
<dbReference type="RefSeq" id="WP_320384995.1">
    <property type="nucleotide sequence ID" value="NZ_JAROCA020000002.1"/>
</dbReference>